<dbReference type="EMBL" id="GBRH01270049">
    <property type="protein sequence ID" value="JAD27846.1"/>
    <property type="molecule type" value="Transcribed_RNA"/>
</dbReference>
<proteinExistence type="predicted"/>
<reference evidence="1" key="2">
    <citation type="journal article" date="2015" name="Data Brief">
        <title>Shoot transcriptome of the giant reed, Arundo donax.</title>
        <authorList>
            <person name="Barrero R.A."/>
            <person name="Guerrero F.D."/>
            <person name="Moolhuijzen P."/>
            <person name="Goolsby J.A."/>
            <person name="Tidwell J."/>
            <person name="Bellgard S.E."/>
            <person name="Bellgard M.I."/>
        </authorList>
    </citation>
    <scope>NUCLEOTIDE SEQUENCE</scope>
    <source>
        <tissue evidence="1">Shoot tissue taken approximately 20 cm above the soil surface</tissue>
    </source>
</reference>
<sequence>MTLYVLAFEKIWNSRVVRVGLVVMRFCMAMAFHG</sequence>
<name>A0A0A8YP68_ARUDO</name>
<protein>
    <submittedName>
        <fullName evidence="1">Uncharacterized protein</fullName>
    </submittedName>
</protein>
<organism evidence="1">
    <name type="scientific">Arundo donax</name>
    <name type="common">Giant reed</name>
    <name type="synonym">Donax arundinaceus</name>
    <dbReference type="NCBI Taxonomy" id="35708"/>
    <lineage>
        <taxon>Eukaryota</taxon>
        <taxon>Viridiplantae</taxon>
        <taxon>Streptophyta</taxon>
        <taxon>Embryophyta</taxon>
        <taxon>Tracheophyta</taxon>
        <taxon>Spermatophyta</taxon>
        <taxon>Magnoliopsida</taxon>
        <taxon>Liliopsida</taxon>
        <taxon>Poales</taxon>
        <taxon>Poaceae</taxon>
        <taxon>PACMAD clade</taxon>
        <taxon>Arundinoideae</taxon>
        <taxon>Arundineae</taxon>
        <taxon>Arundo</taxon>
    </lineage>
</organism>
<evidence type="ECO:0000313" key="1">
    <source>
        <dbReference type="EMBL" id="JAD27846.1"/>
    </source>
</evidence>
<accession>A0A0A8YP68</accession>
<reference evidence="1" key="1">
    <citation type="submission" date="2014-09" db="EMBL/GenBank/DDBJ databases">
        <authorList>
            <person name="Magalhaes I.L.F."/>
            <person name="Oliveira U."/>
            <person name="Santos F.R."/>
            <person name="Vidigal T.H.D.A."/>
            <person name="Brescovit A.D."/>
            <person name="Santos A.J."/>
        </authorList>
    </citation>
    <scope>NUCLEOTIDE SEQUENCE</scope>
    <source>
        <tissue evidence="1">Shoot tissue taken approximately 20 cm above the soil surface</tissue>
    </source>
</reference>
<dbReference type="AlphaFoldDB" id="A0A0A8YP68"/>